<dbReference type="KEGG" id="atq:GH723_15925"/>
<dbReference type="EMBL" id="CP045851">
    <property type="protein sequence ID" value="QGG96469.1"/>
    <property type="molecule type" value="Genomic_DNA"/>
</dbReference>
<dbReference type="RefSeq" id="WP_153760573.1">
    <property type="nucleotide sequence ID" value="NZ_CP045851.1"/>
</dbReference>
<dbReference type="Proteomes" id="UP000334019">
    <property type="component" value="Chromosome"/>
</dbReference>
<organism evidence="1 2">
    <name type="scientific">Actinomarinicola tropica</name>
    <dbReference type="NCBI Taxonomy" id="2789776"/>
    <lineage>
        <taxon>Bacteria</taxon>
        <taxon>Bacillati</taxon>
        <taxon>Actinomycetota</taxon>
        <taxon>Acidimicrobiia</taxon>
        <taxon>Acidimicrobiales</taxon>
        <taxon>Iamiaceae</taxon>
        <taxon>Actinomarinicola</taxon>
    </lineage>
</organism>
<keyword evidence="2" id="KW-1185">Reference proteome</keyword>
<evidence type="ECO:0000313" key="2">
    <source>
        <dbReference type="Proteomes" id="UP000334019"/>
    </source>
</evidence>
<protein>
    <submittedName>
        <fullName evidence="1">Uncharacterized protein</fullName>
    </submittedName>
</protein>
<accession>A0A5Q2RI52</accession>
<dbReference type="AlphaFoldDB" id="A0A5Q2RI52"/>
<gene>
    <name evidence="1" type="ORF">GH723_15925</name>
</gene>
<evidence type="ECO:0000313" key="1">
    <source>
        <dbReference type="EMBL" id="QGG96469.1"/>
    </source>
</evidence>
<name>A0A5Q2RI52_9ACTN</name>
<proteinExistence type="predicted"/>
<reference evidence="1 2" key="1">
    <citation type="submission" date="2019-11" db="EMBL/GenBank/DDBJ databases">
        <authorList>
            <person name="He Y."/>
        </authorList>
    </citation>
    <scope>NUCLEOTIDE SEQUENCE [LARGE SCALE GENOMIC DNA]</scope>
    <source>
        <strain evidence="1 2">SCSIO 58843</strain>
    </source>
</reference>
<sequence length="201" mass="20652">MRVLVVEEVPGDGAAARQALVAAGHEVTSCHDNGSSFPCRGLMPEATCPLEGDGVDVALLVRSLPGSQPTAREDGVRCALRRKVPLALTGEVEGSPYLDHATVVEPDVGRAVDAAVAAATRPLAEHGEAARRALVGVLDAEGVPSDEAGAVVIRSGRHLVVTLLPGAELTPRVAETASVRVLGAVRALDPDPAVIDVTFAR</sequence>